<evidence type="ECO:0000256" key="6">
    <source>
        <dbReference type="SAM" id="SignalP"/>
    </source>
</evidence>
<feature type="domain" description="SusD-like N-terminal" evidence="8">
    <location>
        <begin position="22"/>
        <end position="218"/>
    </location>
</feature>
<name>A0A0H4P5F4_9BACT</name>
<keyword evidence="5" id="KW-0998">Cell outer membrane</keyword>
<dbReference type="SUPFAM" id="SSF48452">
    <property type="entry name" value="TPR-like"/>
    <property type="match status" value="1"/>
</dbReference>
<comment type="subcellular location">
    <subcellularLocation>
        <location evidence="1">Cell outer membrane</location>
    </subcellularLocation>
</comment>
<dbReference type="AlphaFoldDB" id="A0A0H4P5F4"/>
<evidence type="ECO:0000256" key="2">
    <source>
        <dbReference type="ARBA" id="ARBA00006275"/>
    </source>
</evidence>
<feature type="chain" id="PRO_5005208527" evidence="6">
    <location>
        <begin position="23"/>
        <end position="493"/>
    </location>
</feature>
<keyword evidence="10" id="KW-1185">Reference proteome</keyword>
<proteinExistence type="inferred from homology"/>
<evidence type="ECO:0000256" key="1">
    <source>
        <dbReference type="ARBA" id="ARBA00004442"/>
    </source>
</evidence>
<feature type="signal peptide" evidence="6">
    <location>
        <begin position="1"/>
        <end position="22"/>
    </location>
</feature>
<evidence type="ECO:0000256" key="4">
    <source>
        <dbReference type="ARBA" id="ARBA00023136"/>
    </source>
</evidence>
<dbReference type="OrthoDB" id="5694214at2"/>
<organism evidence="9 10">
    <name type="scientific">Cyclobacterium amurskyense</name>
    <dbReference type="NCBI Taxonomy" id="320787"/>
    <lineage>
        <taxon>Bacteria</taxon>
        <taxon>Pseudomonadati</taxon>
        <taxon>Bacteroidota</taxon>
        <taxon>Cytophagia</taxon>
        <taxon>Cytophagales</taxon>
        <taxon>Cyclobacteriaceae</taxon>
        <taxon>Cyclobacterium</taxon>
    </lineage>
</organism>
<accession>A0A0H4P5F4</accession>
<protein>
    <submittedName>
        <fullName evidence="9">RagB/SusD domain-containing protein</fullName>
    </submittedName>
</protein>
<dbReference type="InterPro" id="IPR011990">
    <property type="entry name" value="TPR-like_helical_dom_sf"/>
</dbReference>
<dbReference type="EMBL" id="CP012040">
    <property type="protein sequence ID" value="AKP49636.1"/>
    <property type="molecule type" value="Genomic_DNA"/>
</dbReference>
<feature type="domain" description="RagB/SusD" evidence="7">
    <location>
        <begin position="372"/>
        <end position="492"/>
    </location>
</feature>
<dbReference type="KEGG" id="camu:CA2015_0154"/>
<dbReference type="GO" id="GO:0009279">
    <property type="term" value="C:cell outer membrane"/>
    <property type="evidence" value="ECO:0007669"/>
    <property type="project" value="UniProtKB-SubCell"/>
</dbReference>
<dbReference type="InterPro" id="IPR033985">
    <property type="entry name" value="SusD-like_N"/>
</dbReference>
<dbReference type="Pfam" id="PF14322">
    <property type="entry name" value="SusD-like_3"/>
    <property type="match status" value="1"/>
</dbReference>
<evidence type="ECO:0000313" key="10">
    <source>
        <dbReference type="Proteomes" id="UP000036520"/>
    </source>
</evidence>
<keyword evidence="3 6" id="KW-0732">Signal</keyword>
<evidence type="ECO:0000256" key="5">
    <source>
        <dbReference type="ARBA" id="ARBA00023237"/>
    </source>
</evidence>
<keyword evidence="4" id="KW-0472">Membrane</keyword>
<dbReference type="Proteomes" id="UP000036520">
    <property type="component" value="Chromosome"/>
</dbReference>
<gene>
    <name evidence="9" type="ORF">CA2015_0154</name>
</gene>
<dbReference type="Pfam" id="PF07980">
    <property type="entry name" value="SusD_RagB"/>
    <property type="match status" value="1"/>
</dbReference>
<evidence type="ECO:0000313" key="9">
    <source>
        <dbReference type="EMBL" id="AKP49636.1"/>
    </source>
</evidence>
<evidence type="ECO:0000259" key="8">
    <source>
        <dbReference type="Pfam" id="PF14322"/>
    </source>
</evidence>
<dbReference type="InterPro" id="IPR012944">
    <property type="entry name" value="SusD_RagB_dom"/>
</dbReference>
<dbReference type="PROSITE" id="PS51257">
    <property type="entry name" value="PROKAR_LIPOPROTEIN"/>
    <property type="match status" value="1"/>
</dbReference>
<evidence type="ECO:0000259" key="7">
    <source>
        <dbReference type="Pfam" id="PF07980"/>
    </source>
</evidence>
<evidence type="ECO:0000256" key="3">
    <source>
        <dbReference type="ARBA" id="ARBA00022729"/>
    </source>
</evidence>
<dbReference type="PATRIC" id="fig|320787.5.peg.169"/>
<dbReference type="STRING" id="320787.CA2015_0154"/>
<dbReference type="RefSeq" id="WP_048640156.1">
    <property type="nucleotide sequence ID" value="NZ_CP012040.1"/>
</dbReference>
<sequence>MKNLNIALIISLFLFGSCSDLLDVSPTSVITTESFWKTEGDAEGALIGMYVNLRSISTSTLYYLGEARADVVALGTVGDGGWAKYYTNRLQPDNAGPSWQSLYTLVNSANLILKYVPGIDFASEERKNTILAEAYTMRAFTYFVMTRTWGDLPLRMDPTESENPELTQIERTAQSEIFQFIKADIDKALQLFPDNSYAENKMFWSKPATSALKGEVYLWTAKQMGGGNADLQTALDALKDIQNTDVDLLDNFADVFDYDNKGNKEVIMAVRFAELESAGNNYFNAMYLIGSAIPANISSEARETIGAIGGGSNNITVPTTYVKSLFTNDDQRKDASFYEIYTIGENEALTYYTTIVTKGSGTVIGGSRNFIDDIILYRYADVLLMIAEAKNALGEDPSMEINQVRMRAYEDQFDNYAFTSGTVEENNEIILEERLRELAFEGKRWWDLVRFDKAIEMLPTLSEQANPEQKILWPISTSVLSLENKVTQNPGYE</sequence>
<comment type="similarity">
    <text evidence="2">Belongs to the SusD family.</text>
</comment>
<dbReference type="CDD" id="cd08977">
    <property type="entry name" value="SusD"/>
    <property type="match status" value="1"/>
</dbReference>
<reference evidence="9 10" key="1">
    <citation type="submission" date="2015-07" db="EMBL/GenBank/DDBJ databases">
        <authorList>
            <person name="Kim K.M."/>
        </authorList>
    </citation>
    <scope>NUCLEOTIDE SEQUENCE [LARGE SCALE GENOMIC DNA]</scope>
    <source>
        <strain evidence="9 10">KCTC 12363</strain>
    </source>
</reference>
<dbReference type="Gene3D" id="1.25.40.390">
    <property type="match status" value="1"/>
</dbReference>